<gene>
    <name evidence="4" type="ORF">C8N47_107101</name>
</gene>
<dbReference type="GO" id="GO:0005737">
    <property type="term" value="C:cytoplasm"/>
    <property type="evidence" value="ECO:0007669"/>
    <property type="project" value="TreeGrafter"/>
</dbReference>
<dbReference type="Proteomes" id="UP000243525">
    <property type="component" value="Unassembled WGS sequence"/>
</dbReference>
<comment type="caution">
    <text evidence="4">The sequence shown here is derived from an EMBL/GenBank/DDBJ whole genome shotgun (WGS) entry which is preliminary data.</text>
</comment>
<evidence type="ECO:0000256" key="1">
    <source>
        <dbReference type="ARBA" id="ARBA00022676"/>
    </source>
</evidence>
<evidence type="ECO:0000256" key="2">
    <source>
        <dbReference type="ARBA" id="ARBA00022679"/>
    </source>
</evidence>
<dbReference type="GO" id="GO:0004373">
    <property type="term" value="F:alpha-1,4-glucan glucosyltransferase (UDP-glucose donor) activity"/>
    <property type="evidence" value="ECO:0007669"/>
    <property type="project" value="InterPro"/>
</dbReference>
<dbReference type="Gene3D" id="3.40.50.2000">
    <property type="entry name" value="Glycogen Phosphorylase B"/>
    <property type="match status" value="2"/>
</dbReference>
<dbReference type="RefSeq" id="WP_107822133.1">
    <property type="nucleotide sequence ID" value="NZ_OY782574.1"/>
</dbReference>
<keyword evidence="1" id="KW-0328">Glycosyltransferase</keyword>
<evidence type="ECO:0000313" key="5">
    <source>
        <dbReference type="Proteomes" id="UP000243525"/>
    </source>
</evidence>
<dbReference type="GO" id="GO:0005978">
    <property type="term" value="P:glycogen biosynthetic process"/>
    <property type="evidence" value="ECO:0007669"/>
    <property type="project" value="InterPro"/>
</dbReference>
<evidence type="ECO:0000313" key="4">
    <source>
        <dbReference type="EMBL" id="PTN08741.1"/>
    </source>
</evidence>
<dbReference type="PANTHER" id="PTHR10176:SF3">
    <property type="entry name" value="GLYCOGEN [STARCH] SYNTHASE"/>
    <property type="match status" value="1"/>
</dbReference>
<dbReference type="OrthoDB" id="907602at2"/>
<organism evidence="4 5">
    <name type="scientific">Mangrovibacterium marinum</name>
    <dbReference type="NCBI Taxonomy" id="1639118"/>
    <lineage>
        <taxon>Bacteria</taxon>
        <taxon>Pseudomonadati</taxon>
        <taxon>Bacteroidota</taxon>
        <taxon>Bacteroidia</taxon>
        <taxon>Marinilabiliales</taxon>
        <taxon>Prolixibacteraceae</taxon>
        <taxon>Mangrovibacterium</taxon>
    </lineage>
</organism>
<dbReference type="InterPro" id="IPR008631">
    <property type="entry name" value="Glycogen_synth"/>
</dbReference>
<proteinExistence type="predicted"/>
<name>A0A2T5C260_9BACT</name>
<protein>
    <submittedName>
        <fullName evidence="4">Glycogen(Starch) synthase</fullName>
    </submittedName>
</protein>
<dbReference type="EMBL" id="QAAD01000007">
    <property type="protein sequence ID" value="PTN08741.1"/>
    <property type="molecule type" value="Genomic_DNA"/>
</dbReference>
<dbReference type="Gene3D" id="6.10.260.10">
    <property type="match status" value="1"/>
</dbReference>
<dbReference type="PANTHER" id="PTHR10176">
    <property type="entry name" value="GLYCOGEN SYNTHASE"/>
    <property type="match status" value="1"/>
</dbReference>
<dbReference type="SUPFAM" id="SSF53756">
    <property type="entry name" value="UDP-Glycosyltransferase/glycogen phosphorylase"/>
    <property type="match status" value="1"/>
</dbReference>
<reference evidence="4 5" key="1">
    <citation type="submission" date="2018-04" db="EMBL/GenBank/DDBJ databases">
        <title>Genomic Encyclopedia of Archaeal and Bacterial Type Strains, Phase II (KMG-II): from individual species to whole genera.</title>
        <authorList>
            <person name="Goeker M."/>
        </authorList>
    </citation>
    <scope>NUCLEOTIDE SEQUENCE [LARGE SCALE GENOMIC DNA]</scope>
    <source>
        <strain evidence="4 5">DSM 28823</strain>
    </source>
</reference>
<accession>A0A2T5C260</accession>
<keyword evidence="2" id="KW-0808">Transferase</keyword>
<dbReference type="Pfam" id="PF05693">
    <property type="entry name" value="Glycogen_syn"/>
    <property type="match status" value="1"/>
</dbReference>
<dbReference type="AlphaFoldDB" id="A0A2T5C260"/>
<keyword evidence="5" id="KW-1185">Reference proteome</keyword>
<feature type="coiled-coil region" evidence="3">
    <location>
        <begin position="373"/>
        <end position="400"/>
    </location>
</feature>
<evidence type="ECO:0000256" key="3">
    <source>
        <dbReference type="SAM" id="Coils"/>
    </source>
</evidence>
<sequence length="614" mass="71532">MRKRNEEDGDVLLTAEDINSSILFEVAWEVCNQVGGIYTVIQSKVPASIKKWGDNYFVIGPYYNNQVSTIFESEPDPEGCVGEVLKQMREKGFQVHYGRWLIAGKPKTILFDACAIEHLWGNFKYLYWEHHGISIPDNDDLANKGLAFGFLVFEFFRLLAEREDLDQQIIGHFHEWLASAGIPEIRRFELPVKTVFTTHATMLGRYLAMNDSQFYDNLPFYDWQKEANHFNIRHIVDIERAAAHGSHVFSTVSEITSAECEHLLGRKPDVILPNGLNIERFEVLHRFQNTHLENKQKINEFVMGHFFNNYSFDLDNTLYFFTSGRFEFYNKGYDLTLEALARLNWKMKEANIDKTVVFFFITRNPYSSINPGLLQARALLEEIQRNCDDVQKSLAKLYFEKMISSRNGVDICDMTELVDEYKLIRLRRNLKSWRTNQMPPVVTHNLIDEGKDPIMNFLKMAHLLNYAEDKVKVVYHPDFISTENPLWRMEYYDFVRGCHLGIFPSYYEPWGYTPLECCVSGLPSVTSDLSGFGAYVGSDPEKAEHAGVDVISRQHRSMADAAEDLANRMFEFTKLDRRERIVQRNRIVESSYMFDWQELGRHYDEAHKLALMSR</sequence>
<keyword evidence="3" id="KW-0175">Coiled coil</keyword>